<protein>
    <recommendedName>
        <fullName evidence="3">Lipoprotein</fullName>
    </recommendedName>
</protein>
<dbReference type="KEGG" id="sapi:SAPIS_v1c03180"/>
<dbReference type="eggNOG" id="COG3469">
    <property type="taxonomic scope" value="Bacteria"/>
</dbReference>
<dbReference type="NCBIfam" id="NF045726">
    <property type="entry name" value="XXplasma_LP"/>
    <property type="match status" value="1"/>
</dbReference>
<dbReference type="RefSeq" id="WP_023789098.1">
    <property type="nucleotide sequence ID" value="NC_022998.1"/>
</dbReference>
<accession>V5RHZ5</accession>
<dbReference type="PROSITE" id="PS51257">
    <property type="entry name" value="PROKAR_LIPOPROTEIN"/>
    <property type="match status" value="1"/>
</dbReference>
<dbReference type="STRING" id="1276258.SAPIS_v1c03180"/>
<evidence type="ECO:0000313" key="1">
    <source>
        <dbReference type="EMBL" id="AHB36164.1"/>
    </source>
</evidence>
<evidence type="ECO:0008006" key="3">
    <source>
        <dbReference type="Google" id="ProtNLM"/>
    </source>
</evidence>
<dbReference type="EMBL" id="CP006682">
    <property type="protein sequence ID" value="AHB36164.1"/>
    <property type="molecule type" value="Genomic_DNA"/>
</dbReference>
<sequence length="266" mass="29076">MKKLLSILGSITLIGAGPASLVACSKEKATLKDLSSVLTNTKLGDLANKEEKTIKNAIKEKNKNIIIDELVLSSITEKSAKVSVKKESKVYNQITAGSEINIEFSVKATLKDLSTDLTVTKLGELANKDEKTIIKGIKDNNKNIIIDELVLSSITEKSAKVSVKKESKVYNQIAAGSEINIEFSVKAILKDLSTDLTVTDLGTIKNKEKETIIAAIKNKNKNVDIDEIEVGFIKDKSAEIFVKENSNVYKVFKNKESIVVSFKIGK</sequence>
<dbReference type="AlphaFoldDB" id="V5RHZ5"/>
<dbReference type="InterPro" id="IPR054816">
    <property type="entry name" value="Lipoprotein_mollicutes-type_CS"/>
</dbReference>
<gene>
    <name evidence="1" type="ORF">SAPIS_v1c03180</name>
</gene>
<dbReference type="PATRIC" id="fig|1276258.3.peg.314"/>
<dbReference type="Proteomes" id="UP000018550">
    <property type="component" value="Chromosome"/>
</dbReference>
<evidence type="ECO:0000313" key="2">
    <source>
        <dbReference type="Proteomes" id="UP000018550"/>
    </source>
</evidence>
<reference evidence="1 2" key="1">
    <citation type="journal article" date="2014" name="Genome Announc.">
        <title>Complete Genome Sequence of Spiroplasma apis B31T (ATCC 33834), a Bacterium Associated with May Disease of Honeybees (Apis mellifera).</title>
        <authorList>
            <person name="Ku C."/>
            <person name="Lo W.S."/>
            <person name="Chen L.L."/>
            <person name="Kuo C.H."/>
        </authorList>
    </citation>
    <scope>NUCLEOTIDE SEQUENCE [LARGE SCALE GENOMIC DNA]</scope>
    <source>
        <strain evidence="1">B31</strain>
    </source>
</reference>
<keyword evidence="2" id="KW-1185">Reference proteome</keyword>
<organism evidence="1 2">
    <name type="scientific">Spiroplasma apis B31</name>
    <dbReference type="NCBI Taxonomy" id="1276258"/>
    <lineage>
        <taxon>Bacteria</taxon>
        <taxon>Bacillati</taxon>
        <taxon>Mycoplasmatota</taxon>
        <taxon>Mollicutes</taxon>
        <taxon>Entomoplasmatales</taxon>
        <taxon>Spiroplasmataceae</taxon>
        <taxon>Spiroplasma</taxon>
    </lineage>
</organism>
<name>V5RHZ5_SPIAP</name>
<dbReference type="HOGENOM" id="CLU_1045484_0_0_14"/>
<dbReference type="NCBIfam" id="NF038029">
    <property type="entry name" value="LP_plasma"/>
    <property type="match status" value="1"/>
</dbReference>
<proteinExistence type="predicted"/>